<dbReference type="Pfam" id="PF04434">
    <property type="entry name" value="SWIM"/>
    <property type="match status" value="1"/>
</dbReference>
<evidence type="ECO:0000259" key="3">
    <source>
        <dbReference type="PROSITE" id="PS50966"/>
    </source>
</evidence>
<accession>A0A8J4DLA9</accession>
<reference evidence="4" key="1">
    <citation type="submission" date="2021-01" db="EMBL/GenBank/DDBJ databases">
        <title>Whole genome shotgun sequence of Spirilliplanes yamanashiensis NBRC 15828.</title>
        <authorList>
            <person name="Komaki H."/>
            <person name="Tamura T."/>
        </authorList>
    </citation>
    <scope>NUCLEOTIDE SEQUENCE</scope>
    <source>
        <strain evidence="4">NBRC 15828</strain>
    </source>
</reference>
<evidence type="ECO:0000256" key="1">
    <source>
        <dbReference type="PROSITE-ProRule" id="PRU00325"/>
    </source>
</evidence>
<organism evidence="4 5">
    <name type="scientific">Spirilliplanes yamanashiensis</name>
    <dbReference type="NCBI Taxonomy" id="42233"/>
    <lineage>
        <taxon>Bacteria</taxon>
        <taxon>Bacillati</taxon>
        <taxon>Actinomycetota</taxon>
        <taxon>Actinomycetes</taxon>
        <taxon>Micromonosporales</taxon>
        <taxon>Micromonosporaceae</taxon>
        <taxon>Spirilliplanes</taxon>
    </lineage>
</organism>
<proteinExistence type="predicted"/>
<dbReference type="AlphaFoldDB" id="A0A8J4DLA9"/>
<dbReference type="EMBL" id="BOOY01000030">
    <property type="protein sequence ID" value="GIJ04875.1"/>
    <property type="molecule type" value="Genomic_DNA"/>
</dbReference>
<keyword evidence="1" id="KW-0479">Metal-binding</keyword>
<keyword evidence="1" id="KW-0863">Zinc-finger</keyword>
<name>A0A8J4DLA9_9ACTN</name>
<feature type="region of interest" description="Disordered" evidence="2">
    <location>
        <begin position="724"/>
        <end position="744"/>
    </location>
</feature>
<feature type="compositionally biased region" description="Low complexity" evidence="2">
    <location>
        <begin position="111"/>
        <end position="128"/>
    </location>
</feature>
<evidence type="ECO:0000256" key="2">
    <source>
        <dbReference type="SAM" id="MobiDB-lite"/>
    </source>
</evidence>
<dbReference type="GO" id="GO:0008270">
    <property type="term" value="F:zinc ion binding"/>
    <property type="evidence" value="ECO:0007669"/>
    <property type="project" value="UniProtKB-KW"/>
</dbReference>
<dbReference type="Proteomes" id="UP000652013">
    <property type="component" value="Unassembled WGS sequence"/>
</dbReference>
<dbReference type="RefSeq" id="WP_203940106.1">
    <property type="nucleotide sequence ID" value="NZ_BAAAGJ010000005.1"/>
</dbReference>
<keyword evidence="5" id="KW-1185">Reference proteome</keyword>
<feature type="domain" description="SWIM-type" evidence="3">
    <location>
        <begin position="55"/>
        <end position="88"/>
    </location>
</feature>
<gene>
    <name evidence="4" type="ORF">Sya03_42270</name>
</gene>
<dbReference type="InterPro" id="IPR043746">
    <property type="entry name" value="DUF5691"/>
</dbReference>
<protein>
    <recommendedName>
        <fullName evidence="3">SWIM-type domain-containing protein</fullName>
    </recommendedName>
</protein>
<keyword evidence="1" id="KW-0862">Zinc</keyword>
<evidence type="ECO:0000313" key="5">
    <source>
        <dbReference type="Proteomes" id="UP000652013"/>
    </source>
</evidence>
<dbReference type="PROSITE" id="PS50966">
    <property type="entry name" value="ZF_SWIM"/>
    <property type="match status" value="1"/>
</dbReference>
<feature type="compositionally biased region" description="Basic and acidic residues" evidence="2">
    <location>
        <begin position="729"/>
        <end position="739"/>
    </location>
</feature>
<comment type="caution">
    <text evidence="4">The sequence shown here is derived from an EMBL/GenBank/DDBJ whole genome shotgun (WGS) entry which is preliminary data.</text>
</comment>
<dbReference type="Pfam" id="PF18944">
    <property type="entry name" value="DUF5691"/>
    <property type="match status" value="1"/>
</dbReference>
<feature type="region of interest" description="Disordered" evidence="2">
    <location>
        <begin position="105"/>
        <end position="132"/>
    </location>
</feature>
<sequence length="943" mass="98725">MPLERWSPAQALALAPDASSQRAGRALSGPAAWVSAGADDEGLWGEARGSGRNPYQVCVDPAGPAYRCSCPSRKFPCKHVVGLLLRWSDAGLPEAAAPPWAREWRERRAAAPKPAAKAAAAPDPAAVAKRAERRAERVAGGMAELRRWLDDQVRHGLAAAEQTGPRPYEAMAARLVDAQAPGAAGAVRRLARLPGSGAHWADRLLGELGLLRLLAAGHERLEQLPGDLAATVRTRIGFPVASEDVLAGPAVHDRWQVLGRTEIIDDALTTRRTWLRGAGTGRFALILSFAAPGRSLPTDPPPGTELTAGLHYHPGAWPQRALLGAVEATGAMTAPAGGSVADALRERAAALAADPWRDLVPVVLAGVVPTADGHLADAAGDALPLVTDTPWWLLAAAGGHPATVAAELGRDGLRPLSAWAEGAFVTAPDTYAGGGPRTAELPPELLSAALVGTDRRPWPGGAVPHVGSHPGTPAGLLEAAAAAAVHARAGRPAGTGHPAVAPAPAETTRPLPPAAAARAARILADGGIPGGGHAQGEILAEWLAAVPADRHVPPGVLPALLDAGRRATALRPDIARVAGRRGRWLAAQSPAWAYLLDEAAAAGAGDDAWLTGTVGERAAHLERLRRRDPAAGRELLAAHFAAESAHDRARFLEALATGLSLADDAFLEDALDDRRREVRQAAADLLRTLPGSGYQHRMAARVAAWVRVERRLLGRDRLVAEPPAAVGPDLRRDGVEPRAPRGTSPSAALLTDVVGAAGLAVWADRFRLTPQAAVALPVLDDLGPALLHGWAVAAARERDAAWAGALVPALLERPRDAADRQLLWALFELLPPDRAAELAAAEFRRDPSLSGDLLTAYRGRWPAGLAEAVLRVVEGRARTDEQAWQLGHLCRQVATTMPPAAHTAARALADRLATAGVGDARLRPVAQLAAVLTFRHDMHEELR</sequence>
<dbReference type="InterPro" id="IPR007527">
    <property type="entry name" value="Znf_SWIM"/>
</dbReference>
<evidence type="ECO:0000313" key="4">
    <source>
        <dbReference type="EMBL" id="GIJ04875.1"/>
    </source>
</evidence>